<dbReference type="InterPro" id="IPR006016">
    <property type="entry name" value="UspA"/>
</dbReference>
<feature type="domain" description="UspA" evidence="3">
    <location>
        <begin position="17"/>
        <end position="151"/>
    </location>
</feature>
<comment type="caution">
    <text evidence="4">The sequence shown here is derived from an EMBL/GenBank/DDBJ whole genome shotgun (WGS) entry which is preliminary data.</text>
</comment>
<dbReference type="Gene3D" id="3.40.50.620">
    <property type="entry name" value="HUPs"/>
    <property type="match status" value="1"/>
</dbReference>
<keyword evidence="5" id="KW-1185">Reference proteome</keyword>
<dbReference type="Pfam" id="PF00582">
    <property type="entry name" value="Usp"/>
    <property type="match status" value="1"/>
</dbReference>
<feature type="region of interest" description="Disordered" evidence="2">
    <location>
        <begin position="158"/>
        <end position="180"/>
    </location>
</feature>
<sequence length="180" mass="18772">MPGIEEINGSEVRDGDIVVGMDGSVPARQALSWAAGQARLTGSRLHVIAAWDLPAYHGWAPVVPSEENPAETAGKMMSVAVRDVLGEGQPDLKVAESILPGHPAQVLIDASAHAALLVLGCRGLGSFAGALIGSVSQQCVQHAHCPVVVVRGTGQAPFDSDFGRGDEAPWNHTRGKEEET</sequence>
<dbReference type="PRINTS" id="PR01438">
    <property type="entry name" value="UNVRSLSTRESS"/>
</dbReference>
<dbReference type="InterPro" id="IPR006015">
    <property type="entry name" value="Universal_stress_UspA"/>
</dbReference>
<accession>A0A919K867</accession>
<dbReference type="SUPFAM" id="SSF52402">
    <property type="entry name" value="Adenine nucleotide alpha hydrolases-like"/>
    <property type="match status" value="1"/>
</dbReference>
<comment type="similarity">
    <text evidence="1">Belongs to the universal stress protein A family.</text>
</comment>
<dbReference type="RefSeq" id="WP_203676436.1">
    <property type="nucleotide sequence ID" value="NZ_BOMW01000004.1"/>
</dbReference>
<evidence type="ECO:0000313" key="5">
    <source>
        <dbReference type="Proteomes" id="UP000629619"/>
    </source>
</evidence>
<dbReference type="CDD" id="cd23659">
    <property type="entry name" value="USP_At3g01520-like"/>
    <property type="match status" value="1"/>
</dbReference>
<evidence type="ECO:0000313" key="4">
    <source>
        <dbReference type="EMBL" id="GIF02766.1"/>
    </source>
</evidence>
<dbReference type="EMBL" id="BOMW01000004">
    <property type="protein sequence ID" value="GIF02766.1"/>
    <property type="molecule type" value="Genomic_DNA"/>
</dbReference>
<reference evidence="4" key="1">
    <citation type="submission" date="2021-01" db="EMBL/GenBank/DDBJ databases">
        <title>Whole genome shotgun sequence of Actinoplanes siamensis NBRC 109076.</title>
        <authorList>
            <person name="Komaki H."/>
            <person name="Tamura T."/>
        </authorList>
    </citation>
    <scope>NUCLEOTIDE SEQUENCE</scope>
    <source>
        <strain evidence="4">NBRC 109076</strain>
    </source>
</reference>
<dbReference type="AlphaFoldDB" id="A0A919K867"/>
<protein>
    <submittedName>
        <fullName evidence="4">Universal stress protein</fullName>
    </submittedName>
</protein>
<evidence type="ECO:0000256" key="1">
    <source>
        <dbReference type="ARBA" id="ARBA00008791"/>
    </source>
</evidence>
<organism evidence="4 5">
    <name type="scientific">Actinoplanes siamensis</name>
    <dbReference type="NCBI Taxonomy" id="1223317"/>
    <lineage>
        <taxon>Bacteria</taxon>
        <taxon>Bacillati</taxon>
        <taxon>Actinomycetota</taxon>
        <taxon>Actinomycetes</taxon>
        <taxon>Micromonosporales</taxon>
        <taxon>Micromonosporaceae</taxon>
        <taxon>Actinoplanes</taxon>
    </lineage>
</organism>
<evidence type="ECO:0000259" key="3">
    <source>
        <dbReference type="Pfam" id="PF00582"/>
    </source>
</evidence>
<dbReference type="InterPro" id="IPR014729">
    <property type="entry name" value="Rossmann-like_a/b/a_fold"/>
</dbReference>
<feature type="compositionally biased region" description="Basic and acidic residues" evidence="2">
    <location>
        <begin position="161"/>
        <end position="180"/>
    </location>
</feature>
<evidence type="ECO:0000256" key="2">
    <source>
        <dbReference type="SAM" id="MobiDB-lite"/>
    </source>
</evidence>
<proteinExistence type="inferred from homology"/>
<gene>
    <name evidence="4" type="ORF">Asi03nite_03040</name>
</gene>
<dbReference type="PANTHER" id="PTHR46553">
    <property type="entry name" value="ADENINE NUCLEOTIDE ALPHA HYDROLASES-LIKE SUPERFAMILY PROTEIN"/>
    <property type="match status" value="1"/>
</dbReference>
<dbReference type="Proteomes" id="UP000629619">
    <property type="component" value="Unassembled WGS sequence"/>
</dbReference>
<name>A0A919K867_9ACTN</name>
<dbReference type="PANTHER" id="PTHR46553:SF3">
    <property type="entry name" value="ADENINE NUCLEOTIDE ALPHA HYDROLASES-LIKE SUPERFAMILY PROTEIN"/>
    <property type="match status" value="1"/>
</dbReference>